<evidence type="ECO:0000256" key="3">
    <source>
        <dbReference type="ARBA" id="ARBA00023082"/>
    </source>
</evidence>
<name>A0A412X0Z3_9BACT</name>
<evidence type="ECO:0000313" key="12">
    <source>
        <dbReference type="Proteomes" id="UP000286038"/>
    </source>
</evidence>
<dbReference type="GO" id="GO:0016987">
    <property type="term" value="F:sigma factor activity"/>
    <property type="evidence" value="ECO:0007669"/>
    <property type="project" value="UniProtKB-KW"/>
</dbReference>
<dbReference type="GO" id="GO:0006352">
    <property type="term" value="P:DNA-templated transcription initiation"/>
    <property type="evidence" value="ECO:0007669"/>
    <property type="project" value="InterPro"/>
</dbReference>
<dbReference type="Proteomes" id="UP000654720">
    <property type="component" value="Chromosome"/>
</dbReference>
<dbReference type="EMBL" id="QSCR01000010">
    <property type="protein sequence ID" value="RGY18748.1"/>
    <property type="molecule type" value="Genomic_DNA"/>
</dbReference>
<dbReference type="InterPro" id="IPR013324">
    <property type="entry name" value="RNA_pol_sigma_r3/r4-like"/>
</dbReference>
<dbReference type="STRING" id="1121130.GCA_000519105_02967"/>
<evidence type="ECO:0000313" key="13">
    <source>
        <dbReference type="Proteomes" id="UP000286063"/>
    </source>
</evidence>
<dbReference type="PANTHER" id="PTHR43133">
    <property type="entry name" value="RNA POLYMERASE ECF-TYPE SIGMA FACTO"/>
    <property type="match status" value="1"/>
</dbReference>
<dbReference type="InterPro" id="IPR007627">
    <property type="entry name" value="RNA_pol_sigma70_r2"/>
</dbReference>
<feature type="domain" description="RNA polymerase sigma factor 70 region 4 type 2" evidence="6">
    <location>
        <begin position="119"/>
        <end position="168"/>
    </location>
</feature>
<reference evidence="11 12" key="1">
    <citation type="submission" date="2018-08" db="EMBL/GenBank/DDBJ databases">
        <title>A genome reference for cultivated species of the human gut microbiota.</title>
        <authorList>
            <person name="Zou Y."/>
            <person name="Xue W."/>
            <person name="Luo G."/>
        </authorList>
    </citation>
    <scope>NUCLEOTIDE SEQUENCE [LARGE SCALE GENOMIC DNA]</scope>
    <source>
        <strain evidence="8 11">AF14-49</strain>
        <strain evidence="10 12">AF34-33</strain>
        <strain evidence="9 13">OF02-7</strain>
    </source>
</reference>
<evidence type="ECO:0000313" key="9">
    <source>
        <dbReference type="EMBL" id="RGY18748.1"/>
    </source>
</evidence>
<evidence type="ECO:0000313" key="10">
    <source>
        <dbReference type="EMBL" id="RHM46739.1"/>
    </source>
</evidence>
<dbReference type="PANTHER" id="PTHR43133:SF46">
    <property type="entry name" value="RNA POLYMERASE SIGMA-70 FACTOR ECF SUBFAMILY"/>
    <property type="match status" value="1"/>
</dbReference>
<dbReference type="Gene3D" id="1.10.10.10">
    <property type="entry name" value="Winged helix-like DNA-binding domain superfamily/Winged helix DNA-binding domain"/>
    <property type="match status" value="1"/>
</dbReference>
<dbReference type="EMBL" id="QRZA01000010">
    <property type="protein sequence ID" value="RGV33913.1"/>
    <property type="molecule type" value="Genomic_DNA"/>
</dbReference>
<dbReference type="EMBL" id="CP069450">
    <property type="protein sequence ID" value="QRO51477.1"/>
    <property type="molecule type" value="Genomic_DNA"/>
</dbReference>
<dbReference type="Gene3D" id="1.10.1740.10">
    <property type="match status" value="1"/>
</dbReference>
<comment type="similarity">
    <text evidence="1">Belongs to the sigma-70 factor family. ECF subfamily.</text>
</comment>
<dbReference type="SUPFAM" id="SSF88946">
    <property type="entry name" value="Sigma2 domain of RNA polymerase sigma factors"/>
    <property type="match status" value="1"/>
</dbReference>
<evidence type="ECO:0000259" key="5">
    <source>
        <dbReference type="Pfam" id="PF04542"/>
    </source>
</evidence>
<dbReference type="SUPFAM" id="SSF88659">
    <property type="entry name" value="Sigma3 and sigma4 domains of RNA polymerase sigma factors"/>
    <property type="match status" value="1"/>
</dbReference>
<dbReference type="RefSeq" id="WP_027201557.1">
    <property type="nucleotide sequence ID" value="NZ_CABJDM010000002.1"/>
</dbReference>
<gene>
    <name evidence="8" type="ORF">DWW18_09720</name>
    <name evidence="10" type="ORF">DWZ68_01850</name>
    <name evidence="9" type="ORF">DXA50_07740</name>
    <name evidence="7" type="ORF">I6J59_07705</name>
</gene>
<dbReference type="NCBIfam" id="TIGR02985">
    <property type="entry name" value="Sig70_bacteroi1"/>
    <property type="match status" value="1"/>
</dbReference>
<reference evidence="7 14" key="2">
    <citation type="submission" date="2021-02" db="EMBL/GenBank/DDBJ databases">
        <title>FDA dAtabase for Regulatory Grade micrObial Sequences (FDA-ARGOS): Supporting development and validation of Infectious Disease Dx tests.</title>
        <authorList>
            <person name="Carlson P."/>
            <person name="Fischbach M."/>
            <person name="Hastie J."/>
            <person name="Bilen M."/>
            <person name="Cheng A."/>
            <person name="Tallon L."/>
            <person name="Sadzewicz L."/>
            <person name="Zhao X."/>
            <person name="Boylan J."/>
            <person name="Ott S."/>
            <person name="Bowen H."/>
            <person name="Vavikolanu K."/>
            <person name="Mehta A."/>
            <person name="Aluvathingal J."/>
            <person name="Nadendla S."/>
            <person name="Yan Y."/>
            <person name="Sichtig H."/>
        </authorList>
    </citation>
    <scope>NUCLEOTIDE SEQUENCE [LARGE SCALE GENOMIC DNA]</scope>
    <source>
        <strain evidence="7 14">FDAARGOS_1229</strain>
    </source>
</reference>
<dbReference type="OrthoDB" id="9772248at2"/>
<keyword evidence="3" id="KW-0731">Sigma factor</keyword>
<dbReference type="InterPro" id="IPR014327">
    <property type="entry name" value="RNA_pol_sigma70_bacteroid"/>
</dbReference>
<evidence type="ECO:0000313" key="14">
    <source>
        <dbReference type="Proteomes" id="UP000654720"/>
    </source>
</evidence>
<feature type="domain" description="RNA polymerase sigma-70 region 2" evidence="5">
    <location>
        <begin position="21"/>
        <end position="86"/>
    </location>
</feature>
<dbReference type="GO" id="GO:0003677">
    <property type="term" value="F:DNA binding"/>
    <property type="evidence" value="ECO:0007669"/>
    <property type="project" value="InterPro"/>
</dbReference>
<organism evidence="8 11">
    <name type="scientific">Butyricimonas virosa</name>
    <dbReference type="NCBI Taxonomy" id="544645"/>
    <lineage>
        <taxon>Bacteria</taxon>
        <taxon>Pseudomonadati</taxon>
        <taxon>Bacteroidota</taxon>
        <taxon>Bacteroidia</taxon>
        <taxon>Bacteroidales</taxon>
        <taxon>Odoribacteraceae</taxon>
        <taxon>Butyricimonas</taxon>
    </lineage>
</organism>
<dbReference type="Proteomes" id="UP000283589">
    <property type="component" value="Unassembled WGS sequence"/>
</dbReference>
<dbReference type="GeneID" id="93095617"/>
<dbReference type="InterPro" id="IPR013249">
    <property type="entry name" value="RNA_pol_sigma70_r4_t2"/>
</dbReference>
<proteinExistence type="inferred from homology"/>
<evidence type="ECO:0000256" key="2">
    <source>
        <dbReference type="ARBA" id="ARBA00023015"/>
    </source>
</evidence>
<dbReference type="Pfam" id="PF08281">
    <property type="entry name" value="Sigma70_r4_2"/>
    <property type="match status" value="1"/>
</dbReference>
<evidence type="ECO:0000256" key="4">
    <source>
        <dbReference type="ARBA" id="ARBA00023163"/>
    </source>
</evidence>
<evidence type="ECO:0000259" key="6">
    <source>
        <dbReference type="Pfam" id="PF08281"/>
    </source>
</evidence>
<evidence type="ECO:0000256" key="1">
    <source>
        <dbReference type="ARBA" id="ARBA00010641"/>
    </source>
</evidence>
<dbReference type="Pfam" id="PF04542">
    <property type="entry name" value="Sigma70_r2"/>
    <property type="match status" value="1"/>
</dbReference>
<accession>A0A412X0Z3</accession>
<dbReference type="InterPro" id="IPR039425">
    <property type="entry name" value="RNA_pol_sigma-70-like"/>
</dbReference>
<protein>
    <submittedName>
        <fullName evidence="8">RNA polymerase sigma-70 factor</fullName>
    </submittedName>
</protein>
<keyword evidence="2" id="KW-0805">Transcription regulation</keyword>
<sequence length="188" mass="22134">MATITPLNSSSIYDEKVIRELFEQHYTPLVLFAKGYIPDLDTDKDVVQEVFLSLIESQETFNDVDNLKAYLYGTVKHKCLKYLRHEEVKRRYQKYMQSEVPDETKTYEERVLEEEVYALLIKAIQNLPEQCQKVYLLVLEGKSNQEIAYQLQLNIETVKSHKQVGKKLLYDQLKHIIPVGILIFLLEF</sequence>
<dbReference type="NCBIfam" id="TIGR02937">
    <property type="entry name" value="sigma70-ECF"/>
    <property type="match status" value="1"/>
</dbReference>
<dbReference type="EMBL" id="QRPV01000002">
    <property type="protein sequence ID" value="RHM46739.1"/>
    <property type="molecule type" value="Genomic_DNA"/>
</dbReference>
<dbReference type="InterPro" id="IPR014284">
    <property type="entry name" value="RNA_pol_sigma-70_dom"/>
</dbReference>
<evidence type="ECO:0000313" key="11">
    <source>
        <dbReference type="Proteomes" id="UP000283589"/>
    </source>
</evidence>
<keyword evidence="14" id="KW-1185">Reference proteome</keyword>
<dbReference type="Proteomes" id="UP000286063">
    <property type="component" value="Unassembled WGS sequence"/>
</dbReference>
<dbReference type="InterPro" id="IPR013325">
    <property type="entry name" value="RNA_pol_sigma_r2"/>
</dbReference>
<dbReference type="AlphaFoldDB" id="A0A412X0Z3"/>
<keyword evidence="4" id="KW-0804">Transcription</keyword>
<evidence type="ECO:0000313" key="8">
    <source>
        <dbReference type="EMBL" id="RGV33913.1"/>
    </source>
</evidence>
<evidence type="ECO:0000313" key="7">
    <source>
        <dbReference type="EMBL" id="QRO51477.1"/>
    </source>
</evidence>
<dbReference type="InterPro" id="IPR036388">
    <property type="entry name" value="WH-like_DNA-bd_sf"/>
</dbReference>
<dbReference type="Proteomes" id="UP000286038">
    <property type="component" value="Unassembled WGS sequence"/>
</dbReference>